<reference evidence="1 2" key="1">
    <citation type="submission" date="2014-04" db="EMBL/GenBank/DDBJ databases">
        <title>Genome assembly of Hyalangium minutum DSM 14724.</title>
        <authorList>
            <person name="Sharma G."/>
            <person name="Subramanian S."/>
        </authorList>
    </citation>
    <scope>NUCLEOTIDE SEQUENCE [LARGE SCALE GENOMIC DNA]</scope>
    <source>
        <strain evidence="1 2">DSM 14724</strain>
    </source>
</reference>
<accession>A0A085W4Q5</accession>
<dbReference type="PATRIC" id="fig|394096.3.peg.7517"/>
<dbReference type="Proteomes" id="UP000028725">
    <property type="component" value="Unassembled WGS sequence"/>
</dbReference>
<comment type="caution">
    <text evidence="1">The sequence shown here is derived from an EMBL/GenBank/DDBJ whole genome shotgun (WGS) entry which is preliminary data.</text>
</comment>
<protein>
    <recommendedName>
        <fullName evidence="3">Carboxypeptidase regulatory-like domain-containing protein</fullName>
    </recommendedName>
</protein>
<sequence length="227" mass="24791">MIDEIDQRLKAWVGEVSGEMPVSFTAPDFQVQNPGVGLYLLELGAAPPARSLRRVPLQFSVCYLVTVTADTPERAHQLLGELVFSALDTPEFEVDLSPVPVELWTALGVSPQPAFRLRLPVRREREEPVVRRVGFPLVAHTLPNEALLGRVVGPGDVPIPGALVELPALKLSTRTDARGCFRFPLVPPLESLGRLEVRAKGEVFHVGNEALTSEAGQLVIRMPLKEG</sequence>
<organism evidence="1 2">
    <name type="scientific">Hyalangium minutum</name>
    <dbReference type="NCBI Taxonomy" id="394096"/>
    <lineage>
        <taxon>Bacteria</taxon>
        <taxon>Pseudomonadati</taxon>
        <taxon>Myxococcota</taxon>
        <taxon>Myxococcia</taxon>
        <taxon>Myxococcales</taxon>
        <taxon>Cystobacterineae</taxon>
        <taxon>Archangiaceae</taxon>
        <taxon>Hyalangium</taxon>
    </lineage>
</organism>
<dbReference type="AlphaFoldDB" id="A0A085W4Q5"/>
<keyword evidence="2" id="KW-1185">Reference proteome</keyword>
<dbReference type="RefSeq" id="WP_044196920.1">
    <property type="nucleotide sequence ID" value="NZ_JMCB01000020.1"/>
</dbReference>
<gene>
    <name evidence="1" type="ORF">DB31_3782</name>
</gene>
<dbReference type="EMBL" id="JMCB01000020">
    <property type="protein sequence ID" value="KFE62668.1"/>
    <property type="molecule type" value="Genomic_DNA"/>
</dbReference>
<dbReference type="STRING" id="394096.DB31_3782"/>
<evidence type="ECO:0000313" key="2">
    <source>
        <dbReference type="Proteomes" id="UP000028725"/>
    </source>
</evidence>
<dbReference type="SUPFAM" id="SSF49464">
    <property type="entry name" value="Carboxypeptidase regulatory domain-like"/>
    <property type="match status" value="1"/>
</dbReference>
<evidence type="ECO:0000313" key="1">
    <source>
        <dbReference type="EMBL" id="KFE62668.1"/>
    </source>
</evidence>
<evidence type="ECO:0008006" key="3">
    <source>
        <dbReference type="Google" id="ProtNLM"/>
    </source>
</evidence>
<name>A0A085W4Q5_9BACT</name>
<proteinExistence type="predicted"/>
<dbReference type="InterPro" id="IPR008969">
    <property type="entry name" value="CarboxyPept-like_regulatory"/>
</dbReference>
<dbReference type="OrthoDB" id="5381431at2"/>